<dbReference type="OrthoDB" id="10042460at2759"/>
<feature type="transmembrane region" description="Helical" evidence="1">
    <location>
        <begin position="242"/>
        <end position="260"/>
    </location>
</feature>
<proteinExistence type="predicted"/>
<feature type="transmembrane region" description="Helical" evidence="1">
    <location>
        <begin position="280"/>
        <end position="298"/>
    </location>
</feature>
<keyword evidence="1" id="KW-0812">Transmembrane</keyword>
<reference evidence="2" key="1">
    <citation type="submission" date="2021-10" db="EMBL/GenBank/DDBJ databases">
        <title>Tropical sea cucumber genome reveals ecological adaptation and Cuvierian tubules defense mechanism.</title>
        <authorList>
            <person name="Chen T."/>
        </authorList>
    </citation>
    <scope>NUCLEOTIDE SEQUENCE</scope>
    <source>
        <strain evidence="2">Nanhai2018</strain>
        <tissue evidence="2">Muscle</tissue>
    </source>
</reference>
<accession>A0A9Q1C322</accession>
<keyword evidence="3" id="KW-1185">Reference proteome</keyword>
<keyword evidence="1" id="KW-0472">Membrane</keyword>
<dbReference type="Proteomes" id="UP001152320">
    <property type="component" value="Chromosome 8"/>
</dbReference>
<organism evidence="2 3">
    <name type="scientific">Holothuria leucospilota</name>
    <name type="common">Black long sea cucumber</name>
    <name type="synonym">Mertensiothuria leucospilota</name>
    <dbReference type="NCBI Taxonomy" id="206669"/>
    <lineage>
        <taxon>Eukaryota</taxon>
        <taxon>Metazoa</taxon>
        <taxon>Echinodermata</taxon>
        <taxon>Eleutherozoa</taxon>
        <taxon>Echinozoa</taxon>
        <taxon>Holothuroidea</taxon>
        <taxon>Aspidochirotacea</taxon>
        <taxon>Aspidochirotida</taxon>
        <taxon>Holothuriidae</taxon>
        <taxon>Holothuria</taxon>
    </lineage>
</organism>
<dbReference type="EMBL" id="JAIZAY010000008">
    <property type="protein sequence ID" value="KAJ8037280.1"/>
    <property type="molecule type" value="Genomic_DNA"/>
</dbReference>
<dbReference type="AlphaFoldDB" id="A0A9Q1C322"/>
<name>A0A9Q1C322_HOLLE</name>
<comment type="caution">
    <text evidence="2">The sequence shown here is derived from an EMBL/GenBank/DDBJ whole genome shotgun (WGS) entry which is preliminary data.</text>
</comment>
<feature type="transmembrane region" description="Helical" evidence="1">
    <location>
        <begin position="343"/>
        <end position="365"/>
    </location>
</feature>
<feature type="transmembrane region" description="Helical" evidence="1">
    <location>
        <begin position="377"/>
        <end position="399"/>
    </location>
</feature>
<gene>
    <name evidence="2" type="ORF">HOLleu_18060</name>
</gene>
<sequence>MDEEHPLCPSRCPRSKPDRQKWPFMFWGLLKFLCVFYHQNVVTNRNCFHCKVKRSRIYSKDSPSRCDITLDSLLLMYEHNSPEESTSESASLLWTANQQQSTCELCKNMWWNFRREIEVFTDEDIGKVICHPQVRIGRWNHKGSGVLAFCLLLSYISVLLYDFGYFIPKMWGKPEEKLRFINKVVLFLFLVSYPVLAILSKIRSFLKASAPHISWATTLNARYLIRRAQYLDLSTRGLPGKFFLFICITGPLTVGVYRGVINIVMNECPLVLHSILTPVIGTWFLETWACFIYLLYVIRKSFQCQFSLLLSYIKENEGNVDLCRGALMSAAVDFSCFRQLCDFYIVVIFPVGVFSITSNMTWAYLLTSSCVIDDKHAMTIQTHITIMVWSEIILGYFLYSSALGGMRVAYLWENFYFNMLQLKSIPHLSFWKELLIDMSKCFKDSNILLATVLCSVIGIYTTFDFSDQDVAYLISICNGTNITMFCL</sequence>
<evidence type="ECO:0000313" key="3">
    <source>
        <dbReference type="Proteomes" id="UP001152320"/>
    </source>
</evidence>
<keyword evidence="1" id="KW-1133">Transmembrane helix</keyword>
<protein>
    <submittedName>
        <fullName evidence="2">Uncharacterized protein</fullName>
    </submittedName>
</protein>
<feature type="transmembrane region" description="Helical" evidence="1">
    <location>
        <begin position="180"/>
        <end position="199"/>
    </location>
</feature>
<feature type="transmembrane region" description="Helical" evidence="1">
    <location>
        <begin position="145"/>
        <end position="168"/>
    </location>
</feature>
<feature type="transmembrane region" description="Helical" evidence="1">
    <location>
        <begin position="446"/>
        <end position="463"/>
    </location>
</feature>
<evidence type="ECO:0000256" key="1">
    <source>
        <dbReference type="SAM" id="Phobius"/>
    </source>
</evidence>
<evidence type="ECO:0000313" key="2">
    <source>
        <dbReference type="EMBL" id="KAJ8037280.1"/>
    </source>
</evidence>